<keyword evidence="5 10" id="KW-0949">S-adenosyl-L-methionine</keyword>
<dbReference type="Pfam" id="PF04055">
    <property type="entry name" value="Radical_SAM"/>
    <property type="match status" value="1"/>
</dbReference>
<proteinExistence type="inferred from homology"/>
<evidence type="ECO:0000256" key="9">
    <source>
        <dbReference type="ARBA" id="ARBA00023186"/>
    </source>
</evidence>
<dbReference type="PANTHER" id="PTHR13932:SF5">
    <property type="entry name" value="RADICAL S-ADENOSYL METHIONINE DOMAIN-CONTAINING PROTEIN 1, MITOCHONDRIAL"/>
    <property type="match status" value="1"/>
</dbReference>
<protein>
    <recommendedName>
        <fullName evidence="3 10">Heme chaperone HemW</fullName>
    </recommendedName>
</protein>
<evidence type="ECO:0000313" key="12">
    <source>
        <dbReference type="EMBL" id="MBU2789185.1"/>
    </source>
</evidence>
<keyword evidence="4 10" id="KW-0349">Heme</keyword>
<evidence type="ECO:0000256" key="1">
    <source>
        <dbReference type="ARBA" id="ARBA00001966"/>
    </source>
</evidence>
<dbReference type="GO" id="GO:0051539">
    <property type="term" value="F:4 iron, 4 sulfur cluster binding"/>
    <property type="evidence" value="ECO:0007669"/>
    <property type="project" value="UniProtKB-UniRule"/>
</dbReference>
<dbReference type="NCBIfam" id="TIGR00539">
    <property type="entry name" value="hemN_rel"/>
    <property type="match status" value="1"/>
</dbReference>
<keyword evidence="8 10" id="KW-0411">Iron-sulfur</keyword>
<dbReference type="SMART" id="SM00729">
    <property type="entry name" value="Elp3"/>
    <property type="match status" value="1"/>
</dbReference>
<dbReference type="InterPro" id="IPR034505">
    <property type="entry name" value="Coproporphyrinogen-III_oxidase"/>
</dbReference>
<dbReference type="GO" id="GO:0004109">
    <property type="term" value="F:coproporphyrinogen oxidase activity"/>
    <property type="evidence" value="ECO:0007669"/>
    <property type="project" value="InterPro"/>
</dbReference>
<dbReference type="SFLD" id="SFLDF00288">
    <property type="entry name" value="HemN-like__clustered_with_nucl"/>
    <property type="match status" value="1"/>
</dbReference>
<evidence type="ECO:0000259" key="11">
    <source>
        <dbReference type="PROSITE" id="PS51918"/>
    </source>
</evidence>
<evidence type="ECO:0000313" key="13">
    <source>
        <dbReference type="Proteomes" id="UP001197378"/>
    </source>
</evidence>
<dbReference type="CDD" id="cd01335">
    <property type="entry name" value="Radical_SAM"/>
    <property type="match status" value="1"/>
</dbReference>
<accession>A0AAE3CL38</accession>
<dbReference type="Proteomes" id="UP001197378">
    <property type="component" value="Unassembled WGS sequence"/>
</dbReference>
<gene>
    <name evidence="12" type="primary">hemW</name>
    <name evidence="12" type="ORF">HFQ13_13390</name>
</gene>
<dbReference type="InterPro" id="IPR007197">
    <property type="entry name" value="rSAM"/>
</dbReference>
<reference evidence="12" key="1">
    <citation type="journal article" date="2021" name="ISME J.">
        <title>Genomic evolution of the class Acidithiobacillia: deep-branching Proteobacteria living in extreme acidic conditions.</title>
        <authorList>
            <person name="Moya-Beltran A."/>
            <person name="Beard S."/>
            <person name="Rojas-Villalobos C."/>
            <person name="Issotta F."/>
            <person name="Gallardo Y."/>
            <person name="Ulloa R."/>
            <person name="Giaveno A."/>
            <person name="Degli Esposti M."/>
            <person name="Johnson D.B."/>
            <person name="Quatrini R."/>
        </authorList>
    </citation>
    <scope>NUCLEOTIDE SEQUENCE</scope>
    <source>
        <strain evidence="12">VAN18-1</strain>
    </source>
</reference>
<evidence type="ECO:0000256" key="2">
    <source>
        <dbReference type="ARBA" id="ARBA00006100"/>
    </source>
</evidence>
<evidence type="ECO:0000256" key="8">
    <source>
        <dbReference type="ARBA" id="ARBA00023014"/>
    </source>
</evidence>
<dbReference type="GO" id="GO:0005737">
    <property type="term" value="C:cytoplasm"/>
    <property type="evidence" value="ECO:0007669"/>
    <property type="project" value="UniProtKB-SubCell"/>
</dbReference>
<evidence type="ECO:0000256" key="6">
    <source>
        <dbReference type="ARBA" id="ARBA00022723"/>
    </source>
</evidence>
<evidence type="ECO:0000256" key="4">
    <source>
        <dbReference type="ARBA" id="ARBA00022617"/>
    </source>
</evidence>
<dbReference type="Pfam" id="PF06969">
    <property type="entry name" value="HemN_C"/>
    <property type="match status" value="1"/>
</dbReference>
<dbReference type="InterPro" id="IPR004559">
    <property type="entry name" value="HemW-like"/>
</dbReference>
<dbReference type="Gene3D" id="3.20.20.70">
    <property type="entry name" value="Aldolase class I"/>
    <property type="match status" value="1"/>
</dbReference>
<dbReference type="SUPFAM" id="SSF102114">
    <property type="entry name" value="Radical SAM enzymes"/>
    <property type="match status" value="1"/>
</dbReference>
<dbReference type="GO" id="GO:0006779">
    <property type="term" value="P:porphyrin-containing compound biosynthetic process"/>
    <property type="evidence" value="ECO:0007669"/>
    <property type="project" value="InterPro"/>
</dbReference>
<comment type="subcellular location">
    <subcellularLocation>
        <location evidence="10">Cytoplasm</location>
    </subcellularLocation>
</comment>
<organism evidence="12 13">
    <name type="scientific">Igneacidithiobacillus copahuensis</name>
    <dbReference type="NCBI Taxonomy" id="2724909"/>
    <lineage>
        <taxon>Bacteria</taxon>
        <taxon>Pseudomonadati</taxon>
        <taxon>Pseudomonadota</taxon>
        <taxon>Acidithiobacillia</taxon>
        <taxon>Acidithiobacillales</taxon>
        <taxon>Acidithiobacillaceae</taxon>
        <taxon>Igneacidithiobacillus</taxon>
    </lineage>
</organism>
<evidence type="ECO:0000256" key="10">
    <source>
        <dbReference type="RuleBase" id="RU364116"/>
    </source>
</evidence>
<dbReference type="RefSeq" id="WP_215871239.1">
    <property type="nucleotide sequence ID" value="NZ_JAAXYO010000182.1"/>
</dbReference>
<dbReference type="GO" id="GO:0046872">
    <property type="term" value="F:metal ion binding"/>
    <property type="evidence" value="ECO:0007669"/>
    <property type="project" value="UniProtKB-UniRule"/>
</dbReference>
<dbReference type="InterPro" id="IPR013785">
    <property type="entry name" value="Aldolase_TIM"/>
</dbReference>
<dbReference type="AlphaFoldDB" id="A0AAE3CL38"/>
<keyword evidence="13" id="KW-1185">Reference proteome</keyword>
<dbReference type="SFLD" id="SFLDG01082">
    <property type="entry name" value="B12-binding_domain_containing"/>
    <property type="match status" value="1"/>
</dbReference>
<comment type="function">
    <text evidence="10">Probably acts as a heme chaperone, transferring heme to an unknown acceptor. Binds one molecule of heme per monomer, possibly covalently. Binds 1 [4Fe-4S] cluster. The cluster is coordinated with 3 cysteines and an exchangeable S-adenosyl-L-methionine.</text>
</comment>
<keyword evidence="10" id="KW-0004">4Fe-4S</keyword>
<comment type="similarity">
    <text evidence="2">Belongs to the anaerobic coproporphyrinogen-III oxidase family. HemW subfamily.</text>
</comment>
<sequence length="398" mass="44674">MPELSVAPLSLYVHLPWCKAKCPYCDFNSYAAAEFPAERYVDALIVDLERELPRVWGRQVHTIFFGGGTPSLFPAVSLDRLLCAIRARLRLAPQVEISLEANPGAVDAAAFQGFRDAGINRLSLGVQSFDDRFLQALGRIHDARAAHLAIEALQNAGFDNWNLDLIFALPAQDLVAAQRDLRAALAHQPPHLSLYQLTLEPGTPFATQIPAQLPDPDSAAEMEEVLRSELAAAGLQRYEVSAHARSGRQCRHNRNYWLYGDYLGIGAGAHEKITLPGQGIWRSRKAPRPESYMAAALRGEGQLAEEHWVPTEERPFEFFLNALRLLEGFDEELFEERTGISFLLVEARLRQAQRDGLMRREGRHWRPTPLGLNWLNQLCRQFLPKARTIQSRPIVSAS</sequence>
<dbReference type="SFLD" id="SFLDS00029">
    <property type="entry name" value="Radical_SAM"/>
    <property type="match status" value="1"/>
</dbReference>
<dbReference type="PANTHER" id="PTHR13932">
    <property type="entry name" value="COPROPORPHYRINIGEN III OXIDASE"/>
    <property type="match status" value="1"/>
</dbReference>
<keyword evidence="10" id="KW-0963">Cytoplasm</keyword>
<dbReference type="InterPro" id="IPR058240">
    <property type="entry name" value="rSAM_sf"/>
</dbReference>
<comment type="cofactor">
    <cofactor evidence="1">
        <name>[4Fe-4S] cluster</name>
        <dbReference type="ChEBI" id="CHEBI:49883"/>
    </cofactor>
</comment>
<name>A0AAE3CL38_9PROT</name>
<evidence type="ECO:0000256" key="3">
    <source>
        <dbReference type="ARBA" id="ARBA00017228"/>
    </source>
</evidence>
<keyword evidence="7 10" id="KW-0408">Iron</keyword>
<feature type="domain" description="Radical SAM core" evidence="11">
    <location>
        <begin position="3"/>
        <end position="236"/>
    </location>
</feature>
<dbReference type="InterPro" id="IPR006638">
    <property type="entry name" value="Elp3/MiaA/NifB-like_rSAM"/>
</dbReference>
<dbReference type="SFLD" id="SFLDG01065">
    <property type="entry name" value="anaerobic_coproporphyrinogen-I"/>
    <property type="match status" value="1"/>
</dbReference>
<dbReference type="InterPro" id="IPR010723">
    <property type="entry name" value="HemN_C"/>
</dbReference>
<keyword evidence="9 10" id="KW-0143">Chaperone</keyword>
<evidence type="ECO:0000256" key="5">
    <source>
        <dbReference type="ARBA" id="ARBA00022691"/>
    </source>
</evidence>
<keyword evidence="6 10" id="KW-0479">Metal-binding</keyword>
<dbReference type="EMBL" id="JAAXYO010000182">
    <property type="protein sequence ID" value="MBU2789185.1"/>
    <property type="molecule type" value="Genomic_DNA"/>
</dbReference>
<comment type="caution">
    <text evidence="12">The sequence shown here is derived from an EMBL/GenBank/DDBJ whole genome shotgun (WGS) entry which is preliminary data.</text>
</comment>
<dbReference type="SFLD" id="SFLDF00562">
    <property type="entry name" value="HemN-like__clustered_with_heat"/>
    <property type="match status" value="1"/>
</dbReference>
<dbReference type="PROSITE" id="PS51918">
    <property type="entry name" value="RADICAL_SAM"/>
    <property type="match status" value="1"/>
</dbReference>
<evidence type="ECO:0000256" key="7">
    <source>
        <dbReference type="ARBA" id="ARBA00023004"/>
    </source>
</evidence>